<reference evidence="6" key="1">
    <citation type="journal article" date="2023" name="bioRxiv">
        <title>Improved chromosome-level genome assembly for marigold (Tagetes erecta).</title>
        <authorList>
            <person name="Jiang F."/>
            <person name="Yuan L."/>
            <person name="Wang S."/>
            <person name="Wang H."/>
            <person name="Xu D."/>
            <person name="Wang A."/>
            <person name="Fan W."/>
        </authorList>
    </citation>
    <scope>NUCLEOTIDE SEQUENCE</scope>
    <source>
        <strain evidence="6">WSJ</strain>
        <tissue evidence="6">Leaf</tissue>
    </source>
</reference>
<accession>A0AAD8KYE2</accession>
<dbReference type="InterPro" id="IPR008949">
    <property type="entry name" value="Isoprenoid_synthase_dom_sf"/>
</dbReference>
<dbReference type="Pfam" id="PF03936">
    <property type="entry name" value="Terpene_synth_C"/>
    <property type="match status" value="1"/>
</dbReference>
<dbReference type="InterPro" id="IPR008930">
    <property type="entry name" value="Terpenoid_cyclase/PrenylTrfase"/>
</dbReference>
<dbReference type="Gene3D" id="1.50.10.130">
    <property type="entry name" value="Terpene synthase, N-terminal domain"/>
    <property type="match status" value="1"/>
</dbReference>
<dbReference type="Proteomes" id="UP001229421">
    <property type="component" value="Unassembled WGS sequence"/>
</dbReference>
<comment type="caution">
    <text evidence="6">The sequence shown here is derived from an EMBL/GenBank/DDBJ whole genome shotgun (WGS) entry which is preliminary data.</text>
</comment>
<feature type="domain" description="Terpene synthase metal-binding" evidence="5">
    <location>
        <begin position="301"/>
        <end position="537"/>
    </location>
</feature>
<evidence type="ECO:0000313" key="6">
    <source>
        <dbReference type="EMBL" id="KAK1429351.1"/>
    </source>
</evidence>
<keyword evidence="7" id="KW-1185">Reference proteome</keyword>
<evidence type="ECO:0000256" key="2">
    <source>
        <dbReference type="ARBA" id="ARBA00022723"/>
    </source>
</evidence>
<dbReference type="FunFam" id="1.10.600.10:FF:000007">
    <property type="entry name" value="Isoprene synthase, chloroplastic"/>
    <property type="match status" value="1"/>
</dbReference>
<keyword evidence="3" id="KW-0460">Magnesium</keyword>
<gene>
    <name evidence="6" type="ORF">QVD17_11559</name>
</gene>
<protein>
    <submittedName>
        <fullName evidence="6">Uncharacterized protein</fullName>
    </submittedName>
</protein>
<dbReference type="SFLD" id="SFLDS00005">
    <property type="entry name" value="Isoprenoid_Synthase_Type_I"/>
    <property type="match status" value="1"/>
</dbReference>
<comment type="cofactor">
    <cofactor evidence="1">
        <name>Mg(2+)</name>
        <dbReference type="ChEBI" id="CHEBI:18420"/>
    </cofactor>
</comment>
<dbReference type="PANTHER" id="PTHR31225">
    <property type="entry name" value="OS04G0344100 PROTEIN-RELATED"/>
    <property type="match status" value="1"/>
</dbReference>
<dbReference type="GO" id="GO:0046246">
    <property type="term" value="P:terpene biosynthetic process"/>
    <property type="evidence" value="ECO:0007669"/>
    <property type="project" value="UniProtKB-ARBA"/>
</dbReference>
<dbReference type="InterPro" id="IPR001906">
    <property type="entry name" value="Terpene_synth_N"/>
</dbReference>
<dbReference type="InterPro" id="IPR005630">
    <property type="entry name" value="Terpene_synthase_metal-bd"/>
</dbReference>
<dbReference type="CDD" id="cd00684">
    <property type="entry name" value="Terpene_cyclase_plant_C1"/>
    <property type="match status" value="1"/>
</dbReference>
<evidence type="ECO:0000256" key="3">
    <source>
        <dbReference type="ARBA" id="ARBA00022842"/>
    </source>
</evidence>
<dbReference type="GO" id="GO:0016102">
    <property type="term" value="P:diterpenoid biosynthetic process"/>
    <property type="evidence" value="ECO:0007669"/>
    <property type="project" value="InterPro"/>
</dbReference>
<dbReference type="GO" id="GO:0034005">
    <property type="term" value="F:germacrene-A synthase activity"/>
    <property type="evidence" value="ECO:0007669"/>
    <property type="project" value="UniProtKB-ARBA"/>
</dbReference>
<sequence length="596" mass="69266">MASMASFSCSITHLKNRHDTHRLVNIQKPQYSSQTTSKQVHRVTVKAVETAELPVARRSANYAPSIYSFEYIQSLSTEYLGEDYKARANSLKDKVKMMLHEVESPLSALELVDNLQRLGISYHFDDEIRSLLEVVYDTYYKTQDKWNAMDLNLKALGFRLMRQHGFHVPQEIFDNFKDITENLKPESREDVLVILNLYEASYHLFDNESILDDALEFTTKYLKENLEKMDESISTLASHALELPLHWRLPRVEAQWFIDVYEKRSDNNPTLLELAKLDYNMLQAVHIEDLKHQSMWWENTKWVSKLSFIRDSLVPSFLWGLGFGYLPHYSTGRRALAKIVTLTTAIDDVYDIYATLDELEKFTDAIDRWDIHALEGLPDYMKICFLGYYNTINEIAYNTLADTNILNLTYLRKALADLCHAYLVEARWYYSGYKPTFQEYMKTASISVAGPLILAHLKFETSVHATSEVLERMTEFEAIDRYSSIVLRLTDDLGTSTDELARGDILKSIQCYMRDTGSNEEEARNHMKELILDAWKKINKERARADTQFSREYVEYASNMARTGQFMYREGDGHARPEINKSHLSTLLFNPIQLTK</sequence>
<dbReference type="EMBL" id="JAUHHV010000003">
    <property type="protein sequence ID" value="KAK1429351.1"/>
    <property type="molecule type" value="Genomic_DNA"/>
</dbReference>
<evidence type="ECO:0000259" key="4">
    <source>
        <dbReference type="Pfam" id="PF01397"/>
    </source>
</evidence>
<dbReference type="Pfam" id="PF01397">
    <property type="entry name" value="Terpene_synth"/>
    <property type="match status" value="1"/>
</dbReference>
<dbReference type="GO" id="GO:0000287">
    <property type="term" value="F:magnesium ion binding"/>
    <property type="evidence" value="ECO:0007669"/>
    <property type="project" value="InterPro"/>
</dbReference>
<dbReference type="AlphaFoldDB" id="A0AAD8KYE2"/>
<evidence type="ECO:0000313" key="7">
    <source>
        <dbReference type="Proteomes" id="UP001229421"/>
    </source>
</evidence>
<dbReference type="InterPro" id="IPR036965">
    <property type="entry name" value="Terpene_synth_N_sf"/>
</dbReference>
<dbReference type="SUPFAM" id="SSF48576">
    <property type="entry name" value="Terpenoid synthases"/>
    <property type="match status" value="1"/>
</dbReference>
<dbReference type="PANTHER" id="PTHR31225:SF9">
    <property type="entry name" value="TERPENE SYNTHASE 10"/>
    <property type="match status" value="1"/>
</dbReference>
<dbReference type="FunFam" id="1.50.10.130:FF:000001">
    <property type="entry name" value="Isoprene synthase, chloroplastic"/>
    <property type="match status" value="1"/>
</dbReference>
<organism evidence="6 7">
    <name type="scientific">Tagetes erecta</name>
    <name type="common">African marigold</name>
    <dbReference type="NCBI Taxonomy" id="13708"/>
    <lineage>
        <taxon>Eukaryota</taxon>
        <taxon>Viridiplantae</taxon>
        <taxon>Streptophyta</taxon>
        <taxon>Embryophyta</taxon>
        <taxon>Tracheophyta</taxon>
        <taxon>Spermatophyta</taxon>
        <taxon>Magnoliopsida</taxon>
        <taxon>eudicotyledons</taxon>
        <taxon>Gunneridae</taxon>
        <taxon>Pentapetalae</taxon>
        <taxon>asterids</taxon>
        <taxon>campanulids</taxon>
        <taxon>Asterales</taxon>
        <taxon>Asteraceae</taxon>
        <taxon>Asteroideae</taxon>
        <taxon>Heliantheae alliance</taxon>
        <taxon>Tageteae</taxon>
        <taxon>Tagetes</taxon>
    </lineage>
</organism>
<dbReference type="InterPro" id="IPR050148">
    <property type="entry name" value="Terpene_synthase-like"/>
</dbReference>
<dbReference type="InterPro" id="IPR044814">
    <property type="entry name" value="Terpene_cyclase_plant_C1"/>
</dbReference>
<proteinExistence type="predicted"/>
<dbReference type="SUPFAM" id="SSF48239">
    <property type="entry name" value="Terpenoid cyclases/Protein prenyltransferases"/>
    <property type="match status" value="1"/>
</dbReference>
<dbReference type="Gene3D" id="1.10.600.10">
    <property type="entry name" value="Farnesyl Diphosphate Synthase"/>
    <property type="match status" value="1"/>
</dbReference>
<feature type="domain" description="Terpene synthase N-terminal" evidence="4">
    <location>
        <begin position="73"/>
        <end position="237"/>
    </location>
</feature>
<evidence type="ECO:0000256" key="1">
    <source>
        <dbReference type="ARBA" id="ARBA00001946"/>
    </source>
</evidence>
<dbReference type="InterPro" id="IPR034741">
    <property type="entry name" value="Terpene_cyclase-like_1_C"/>
</dbReference>
<keyword evidence="2" id="KW-0479">Metal-binding</keyword>
<name>A0AAD8KYE2_TARER</name>
<evidence type="ECO:0000259" key="5">
    <source>
        <dbReference type="Pfam" id="PF03936"/>
    </source>
</evidence>
<dbReference type="SFLD" id="SFLDG01019">
    <property type="entry name" value="Terpene_Cyclase_Like_1_C_Termi"/>
    <property type="match status" value="1"/>
</dbReference>